<reference evidence="1 2" key="1">
    <citation type="submission" date="2016-10" db="EMBL/GenBank/DDBJ databases">
        <authorList>
            <person name="de Groot N.N."/>
        </authorList>
    </citation>
    <scope>NUCLEOTIDE SEQUENCE [LARGE SCALE GENOMIC DNA]</scope>
    <source>
        <strain evidence="1 2">DSM 22274</strain>
    </source>
</reference>
<evidence type="ECO:0000313" key="1">
    <source>
        <dbReference type="EMBL" id="SEE77394.1"/>
    </source>
</evidence>
<dbReference type="AlphaFoldDB" id="A0A1H5LK69"/>
<evidence type="ECO:0008006" key="3">
    <source>
        <dbReference type="Google" id="ProtNLM"/>
    </source>
</evidence>
<dbReference type="Proteomes" id="UP000182725">
    <property type="component" value="Unassembled WGS sequence"/>
</dbReference>
<name>A0A1H5LK69_9MICC</name>
<dbReference type="PANTHER" id="PTHR43301">
    <property type="entry name" value="ARABINAN ENDO-1,5-ALPHA-L-ARABINOSIDASE"/>
    <property type="match status" value="1"/>
</dbReference>
<dbReference type="SUPFAM" id="SSF75005">
    <property type="entry name" value="Arabinanase/levansucrase/invertase"/>
    <property type="match status" value="1"/>
</dbReference>
<gene>
    <name evidence="1" type="ORF">SAMN04489740_2494</name>
</gene>
<sequence>MSEAFGYLLVHFVEDPLEHKEKIYLSLSVGDDPLSWRRLNGGAAVLESSKGTGGVRDPNIVRGPDGTFHILATDLRVWRPEGPDWWEFRHRGSLDVVIWDSTDLITWSEPRYVRIAPDGAGMAWAPKAVFDPGSGDFLVFWSSGLQQAEALVPVLAETGPSKILVARTKDFVDFTVPEVYLELPGGVIDMTLLVTDTGVHRFAKHDDDAPLSLQVFHQRGSSVFADDFITVAKNVGHEISPHMEGPLVFRNNHENRWYLWVDRYADMTQGYLAYSTTNLESGRWKRIPDFTLPGNTKHGAVLPLQADEYRTLDASYPR</sequence>
<protein>
    <recommendedName>
        <fullName evidence="3">1,4-beta-xylanase</fullName>
    </recommendedName>
</protein>
<evidence type="ECO:0000313" key="2">
    <source>
        <dbReference type="Proteomes" id="UP000182725"/>
    </source>
</evidence>
<dbReference type="InterPro" id="IPR050727">
    <property type="entry name" value="GH43_arabinanases"/>
</dbReference>
<dbReference type="PANTHER" id="PTHR43301:SF3">
    <property type="entry name" value="ARABINAN ENDO-1,5-ALPHA-L-ARABINOSIDASE A-RELATED"/>
    <property type="match status" value="1"/>
</dbReference>
<dbReference type="EMBL" id="FNTV01000001">
    <property type="protein sequence ID" value="SEE77394.1"/>
    <property type="molecule type" value="Genomic_DNA"/>
</dbReference>
<dbReference type="InterPro" id="IPR023296">
    <property type="entry name" value="Glyco_hydro_beta-prop_sf"/>
</dbReference>
<accession>A0A1H5LK69</accession>
<dbReference type="Gene3D" id="2.115.10.20">
    <property type="entry name" value="Glycosyl hydrolase domain, family 43"/>
    <property type="match status" value="1"/>
</dbReference>
<dbReference type="RefSeq" id="WP_074711832.1">
    <property type="nucleotide sequence ID" value="NZ_FNTV01000001.1"/>
</dbReference>
<organism evidence="1 2">
    <name type="scientific">Arthrobacter alpinus</name>
    <dbReference type="NCBI Taxonomy" id="656366"/>
    <lineage>
        <taxon>Bacteria</taxon>
        <taxon>Bacillati</taxon>
        <taxon>Actinomycetota</taxon>
        <taxon>Actinomycetes</taxon>
        <taxon>Micrococcales</taxon>
        <taxon>Micrococcaceae</taxon>
        <taxon>Arthrobacter</taxon>
    </lineage>
</organism>
<proteinExistence type="predicted"/>
<dbReference type="CDD" id="cd08983">
    <property type="entry name" value="GH43_Bt3655-like"/>
    <property type="match status" value="1"/>
</dbReference>